<dbReference type="Pfam" id="PF17667">
    <property type="entry name" value="Pkinase_fungal"/>
    <property type="match status" value="1"/>
</dbReference>
<organism evidence="2 3">
    <name type="scientific">Pterulicium gracile</name>
    <dbReference type="NCBI Taxonomy" id="1884261"/>
    <lineage>
        <taxon>Eukaryota</taxon>
        <taxon>Fungi</taxon>
        <taxon>Dikarya</taxon>
        <taxon>Basidiomycota</taxon>
        <taxon>Agaricomycotina</taxon>
        <taxon>Agaricomycetes</taxon>
        <taxon>Agaricomycetidae</taxon>
        <taxon>Agaricales</taxon>
        <taxon>Pleurotineae</taxon>
        <taxon>Pterulaceae</taxon>
        <taxon>Pterulicium</taxon>
    </lineage>
</organism>
<proteinExistence type="predicted"/>
<feature type="domain" description="Fungal-type protein kinase" evidence="1">
    <location>
        <begin position="36"/>
        <end position="183"/>
    </location>
</feature>
<dbReference type="EMBL" id="ML178833">
    <property type="protein sequence ID" value="TFK99471.1"/>
    <property type="molecule type" value="Genomic_DNA"/>
</dbReference>
<feature type="non-terminal residue" evidence="2">
    <location>
        <position position="194"/>
    </location>
</feature>
<dbReference type="OrthoDB" id="5584477at2759"/>
<gene>
    <name evidence="2" type="ORF">BDV98DRAFT_606004</name>
</gene>
<keyword evidence="3" id="KW-1185">Reference proteome</keyword>
<evidence type="ECO:0000313" key="3">
    <source>
        <dbReference type="Proteomes" id="UP000305067"/>
    </source>
</evidence>
<protein>
    <recommendedName>
        <fullName evidence="1">Fungal-type protein kinase domain-containing protein</fullName>
    </recommendedName>
</protein>
<name>A0A5C3QCK1_9AGAR</name>
<reference evidence="2 3" key="1">
    <citation type="journal article" date="2019" name="Nat. Ecol. Evol.">
        <title>Megaphylogeny resolves global patterns of mushroom evolution.</title>
        <authorList>
            <person name="Varga T."/>
            <person name="Krizsan K."/>
            <person name="Foldi C."/>
            <person name="Dima B."/>
            <person name="Sanchez-Garcia M."/>
            <person name="Sanchez-Ramirez S."/>
            <person name="Szollosi G.J."/>
            <person name="Szarkandi J.G."/>
            <person name="Papp V."/>
            <person name="Albert L."/>
            <person name="Andreopoulos W."/>
            <person name="Angelini C."/>
            <person name="Antonin V."/>
            <person name="Barry K.W."/>
            <person name="Bougher N.L."/>
            <person name="Buchanan P."/>
            <person name="Buyck B."/>
            <person name="Bense V."/>
            <person name="Catcheside P."/>
            <person name="Chovatia M."/>
            <person name="Cooper J."/>
            <person name="Damon W."/>
            <person name="Desjardin D."/>
            <person name="Finy P."/>
            <person name="Geml J."/>
            <person name="Haridas S."/>
            <person name="Hughes K."/>
            <person name="Justo A."/>
            <person name="Karasinski D."/>
            <person name="Kautmanova I."/>
            <person name="Kiss B."/>
            <person name="Kocsube S."/>
            <person name="Kotiranta H."/>
            <person name="LaButti K.M."/>
            <person name="Lechner B.E."/>
            <person name="Liimatainen K."/>
            <person name="Lipzen A."/>
            <person name="Lukacs Z."/>
            <person name="Mihaltcheva S."/>
            <person name="Morgado L.N."/>
            <person name="Niskanen T."/>
            <person name="Noordeloos M.E."/>
            <person name="Ohm R.A."/>
            <person name="Ortiz-Santana B."/>
            <person name="Ovrebo C."/>
            <person name="Racz N."/>
            <person name="Riley R."/>
            <person name="Savchenko A."/>
            <person name="Shiryaev A."/>
            <person name="Soop K."/>
            <person name="Spirin V."/>
            <person name="Szebenyi C."/>
            <person name="Tomsovsky M."/>
            <person name="Tulloss R.E."/>
            <person name="Uehling J."/>
            <person name="Grigoriev I.V."/>
            <person name="Vagvolgyi C."/>
            <person name="Papp T."/>
            <person name="Martin F.M."/>
            <person name="Miettinen O."/>
            <person name="Hibbett D.S."/>
            <person name="Nagy L.G."/>
        </authorList>
    </citation>
    <scope>NUCLEOTIDE SEQUENCE [LARGE SCALE GENOMIC DNA]</scope>
    <source>
        <strain evidence="2 3">CBS 309.79</strain>
    </source>
</reference>
<accession>A0A5C3QCK1</accession>
<dbReference type="STRING" id="1884261.A0A5C3QCK1"/>
<dbReference type="InterPro" id="IPR040976">
    <property type="entry name" value="Pkinase_fungal"/>
</dbReference>
<sequence>MTLISTSLWTWLSTSLPFRTTGAFSSHLHSPAPTSLFATDRSGMVTSKVFSMTSLHGALVLVRVLAGIRLAPRFHLGFHPAITTKDRKRFIQIDAEGTIYEILETVFLYRGIRGRGTVVYKCRNLMGNHVAVKDAWVDEARKFKEPDLLAIINKNNVKGVLNMSHWIVEIDERRDCTDWIRSHHPHLTSEVETR</sequence>
<dbReference type="AlphaFoldDB" id="A0A5C3QCK1"/>
<evidence type="ECO:0000259" key="1">
    <source>
        <dbReference type="Pfam" id="PF17667"/>
    </source>
</evidence>
<dbReference type="Proteomes" id="UP000305067">
    <property type="component" value="Unassembled WGS sequence"/>
</dbReference>
<evidence type="ECO:0000313" key="2">
    <source>
        <dbReference type="EMBL" id="TFK99471.1"/>
    </source>
</evidence>